<dbReference type="AlphaFoldDB" id="A0A6C0GX70"/>
<dbReference type="Pfam" id="PF03733">
    <property type="entry name" value="YccF"/>
    <property type="match status" value="2"/>
</dbReference>
<dbReference type="EMBL" id="CP048222">
    <property type="protein sequence ID" value="QHT72243.1"/>
    <property type="molecule type" value="Genomic_DNA"/>
</dbReference>
<gene>
    <name evidence="3" type="ORF">GXP67_32120</name>
</gene>
<keyword evidence="1" id="KW-0812">Transmembrane</keyword>
<dbReference type="PANTHER" id="PTHR42903">
    <property type="entry name" value="INNER MEMBRANE PROTEIN YCCF"/>
    <property type="match status" value="1"/>
</dbReference>
<keyword evidence="4" id="KW-1185">Reference proteome</keyword>
<dbReference type="InterPro" id="IPR031308">
    <property type="entry name" value="UCP028777"/>
</dbReference>
<sequence length="126" mass="13777">MSTIGNILWIIFGGGIFLFLEYFIGGILLCLTIIGIPFGLQCIRLSFVALLPFGKEVRTAEAADGCLSLMMNIIWILIGGIWIALTHLLFGLICAITIIGIPFAMQHFKLVSLSFAPFGKEIRDNG</sequence>
<evidence type="ECO:0000256" key="1">
    <source>
        <dbReference type="SAM" id="Phobius"/>
    </source>
</evidence>
<proteinExistence type="predicted"/>
<dbReference type="InterPro" id="IPR052937">
    <property type="entry name" value="Inner_membrane_protein"/>
</dbReference>
<evidence type="ECO:0000313" key="3">
    <source>
        <dbReference type="EMBL" id="QHT72243.1"/>
    </source>
</evidence>
<evidence type="ECO:0000313" key="4">
    <source>
        <dbReference type="Proteomes" id="UP000480178"/>
    </source>
</evidence>
<reference evidence="3 4" key="1">
    <citation type="submission" date="2020-01" db="EMBL/GenBank/DDBJ databases">
        <authorList>
            <person name="Kim M.K."/>
        </authorList>
    </citation>
    <scope>NUCLEOTIDE SEQUENCE [LARGE SCALE GENOMIC DNA]</scope>
    <source>
        <strain evidence="3 4">172606-1</strain>
    </source>
</reference>
<organism evidence="3 4">
    <name type="scientific">Rhodocytophaga rosea</name>
    <dbReference type="NCBI Taxonomy" id="2704465"/>
    <lineage>
        <taxon>Bacteria</taxon>
        <taxon>Pseudomonadati</taxon>
        <taxon>Bacteroidota</taxon>
        <taxon>Cytophagia</taxon>
        <taxon>Cytophagales</taxon>
        <taxon>Rhodocytophagaceae</taxon>
        <taxon>Rhodocytophaga</taxon>
    </lineage>
</organism>
<feature type="domain" description="Inner membrane component" evidence="2">
    <location>
        <begin position="4"/>
        <end position="55"/>
    </location>
</feature>
<dbReference type="InterPro" id="IPR005185">
    <property type="entry name" value="YccF"/>
</dbReference>
<dbReference type="NCBIfam" id="NF008740">
    <property type="entry name" value="PRK11770.1-2"/>
    <property type="match status" value="1"/>
</dbReference>
<feature type="transmembrane region" description="Helical" evidence="1">
    <location>
        <begin position="6"/>
        <end position="24"/>
    </location>
</feature>
<feature type="domain" description="Inner membrane component" evidence="2">
    <location>
        <begin position="71"/>
        <end position="120"/>
    </location>
</feature>
<accession>A0A6C0GX70</accession>
<dbReference type="KEGG" id="rhoz:GXP67_32120"/>
<dbReference type="PANTHER" id="PTHR42903:SF1">
    <property type="entry name" value="INNER MEMBRANE PROTEIN YCCF"/>
    <property type="match status" value="1"/>
</dbReference>
<dbReference type="Proteomes" id="UP000480178">
    <property type="component" value="Chromosome"/>
</dbReference>
<keyword evidence="1" id="KW-0472">Membrane</keyword>
<feature type="transmembrane region" description="Helical" evidence="1">
    <location>
        <begin position="73"/>
        <end position="104"/>
    </location>
</feature>
<name>A0A6C0GX70_9BACT</name>
<dbReference type="PIRSF" id="PIRSF028777">
    <property type="entry name" value="UCP028777"/>
    <property type="match status" value="1"/>
</dbReference>
<keyword evidence="1" id="KW-1133">Transmembrane helix</keyword>
<protein>
    <submittedName>
        <fullName evidence="3">YccF domain-containing protein</fullName>
    </submittedName>
</protein>
<evidence type="ECO:0000259" key="2">
    <source>
        <dbReference type="Pfam" id="PF03733"/>
    </source>
</evidence>
<dbReference type="GO" id="GO:0005886">
    <property type="term" value="C:plasma membrane"/>
    <property type="evidence" value="ECO:0007669"/>
    <property type="project" value="TreeGrafter"/>
</dbReference>
<feature type="transmembrane region" description="Helical" evidence="1">
    <location>
        <begin position="31"/>
        <end position="53"/>
    </location>
</feature>